<evidence type="ECO:0000256" key="1">
    <source>
        <dbReference type="ARBA" id="ARBA00023002"/>
    </source>
</evidence>
<name>A0ABS6I9G1_9MICC</name>
<comment type="caution">
    <text evidence="6">The sequence shown here is derived from an EMBL/GenBank/DDBJ whole genome shotgun (WGS) entry which is preliminary data.</text>
</comment>
<keyword evidence="1" id="KW-0560">Oxidoreductase</keyword>
<dbReference type="EMBL" id="JAHOPC010000010">
    <property type="protein sequence ID" value="MBU8867729.1"/>
    <property type="molecule type" value="Genomic_DNA"/>
</dbReference>
<protein>
    <submittedName>
        <fullName evidence="6">Gfo/Idh/MocA family oxidoreductase</fullName>
    </submittedName>
</protein>
<evidence type="ECO:0000259" key="4">
    <source>
        <dbReference type="Pfam" id="PF01408"/>
    </source>
</evidence>
<dbReference type="Pfam" id="PF22725">
    <property type="entry name" value="GFO_IDH_MocA_C3"/>
    <property type="match status" value="1"/>
</dbReference>
<feature type="domain" description="Gfo/Idh/MocA-like oxidoreductase N-terminal" evidence="4">
    <location>
        <begin position="15"/>
        <end position="129"/>
    </location>
</feature>
<evidence type="ECO:0000313" key="7">
    <source>
        <dbReference type="Proteomes" id="UP000824166"/>
    </source>
</evidence>
<dbReference type="Proteomes" id="UP000824166">
    <property type="component" value="Unassembled WGS sequence"/>
</dbReference>
<gene>
    <name evidence="6" type="ORF">KSW38_15680</name>
</gene>
<evidence type="ECO:0000256" key="2">
    <source>
        <dbReference type="ARBA" id="ARBA00023027"/>
    </source>
</evidence>
<evidence type="ECO:0000259" key="5">
    <source>
        <dbReference type="Pfam" id="PF22725"/>
    </source>
</evidence>
<organism evidence="6 7">
    <name type="scientific">Paenarthrobacter aromaticivorans</name>
    <dbReference type="NCBI Taxonomy" id="2849150"/>
    <lineage>
        <taxon>Bacteria</taxon>
        <taxon>Bacillati</taxon>
        <taxon>Actinomycetota</taxon>
        <taxon>Actinomycetes</taxon>
        <taxon>Micrococcales</taxon>
        <taxon>Micrococcaceae</taxon>
        <taxon>Paenarthrobacter</taxon>
    </lineage>
</organism>
<keyword evidence="2" id="KW-0520">NAD</keyword>
<dbReference type="InterPro" id="IPR055170">
    <property type="entry name" value="GFO_IDH_MocA-like_dom"/>
</dbReference>
<dbReference type="InterPro" id="IPR050463">
    <property type="entry name" value="Gfo/Idh/MocA_oxidrdct_glycsds"/>
</dbReference>
<dbReference type="PANTHER" id="PTHR43818:SF11">
    <property type="entry name" value="BCDNA.GH03377"/>
    <property type="match status" value="1"/>
</dbReference>
<keyword evidence="7" id="KW-1185">Reference proteome</keyword>
<evidence type="ECO:0000313" key="6">
    <source>
        <dbReference type="EMBL" id="MBU8867729.1"/>
    </source>
</evidence>
<evidence type="ECO:0000256" key="3">
    <source>
        <dbReference type="SAM" id="MobiDB-lite"/>
    </source>
</evidence>
<proteinExistence type="predicted"/>
<sequence length="383" mass="40261">MAEGERQVSTSGPVGVGVIGAGVISNTYLENMTSFPDLRVLFVADLDTDRARAQAEAYGVPGHGTVEDLLGIDEIEIVVNLTIPAVHVEIDQQIIASGKSVWSEKPLALDRTAARQLLEDARAAGVRVACAPDTVLGAGIQSAMRAIARGDIGEPLTATTMFHVPGPELWHPNPDFLFAKGAGPLLDMGPYYVTTLVHALGPVERVTAVSSRSHGERTIGSGPRMGERFPVEVPTHHAALISFESGQSAQTTFSFQNALARNGMVEISGTEGTLVLPDPNTFEGASTLWRFGEESPTTLPATGNHYGRGSGVLDLARALRGGPTETASGELAAHVLDTLLAIADAAEQGESISVASSVDKPKPLPEAWDPAQPTLRQDVRSLG</sequence>
<dbReference type="InterPro" id="IPR000683">
    <property type="entry name" value="Gfo/Idh/MocA-like_OxRdtase_N"/>
</dbReference>
<dbReference type="PANTHER" id="PTHR43818">
    <property type="entry name" value="BCDNA.GH03377"/>
    <property type="match status" value="1"/>
</dbReference>
<reference evidence="6 7" key="1">
    <citation type="submission" date="2021-06" db="EMBL/GenBank/DDBJ databases">
        <authorList>
            <person name="Jeong J.W."/>
        </authorList>
    </citation>
    <scope>NUCLEOTIDE SEQUENCE [LARGE SCALE GENOMIC DNA]</scope>
    <source>
        <strain evidence="6 7">MMS21-TAE1-1</strain>
    </source>
</reference>
<dbReference type="Pfam" id="PF01408">
    <property type="entry name" value="GFO_IDH_MocA"/>
    <property type="match status" value="1"/>
</dbReference>
<feature type="domain" description="GFO/IDH/MocA-like oxidoreductase" evidence="5">
    <location>
        <begin position="141"/>
        <end position="274"/>
    </location>
</feature>
<feature type="region of interest" description="Disordered" evidence="3">
    <location>
        <begin position="353"/>
        <end position="383"/>
    </location>
</feature>
<accession>A0ABS6I9G1</accession>